<dbReference type="SUPFAM" id="SSF54637">
    <property type="entry name" value="Thioesterase/thiol ester dehydrase-isomerase"/>
    <property type="match status" value="2"/>
</dbReference>
<name>A0ABN2RNB0_9ACTN</name>
<keyword evidence="2" id="KW-1185">Reference proteome</keyword>
<evidence type="ECO:0008006" key="3">
    <source>
        <dbReference type="Google" id="ProtNLM"/>
    </source>
</evidence>
<dbReference type="InterPro" id="IPR050563">
    <property type="entry name" value="4-hydroxybenzoyl-CoA_TE"/>
</dbReference>
<dbReference type="Gene3D" id="3.10.129.10">
    <property type="entry name" value="Hotdog Thioesterase"/>
    <property type="match status" value="2"/>
</dbReference>
<organism evidence="1 2">
    <name type="scientific">Nocardioides panacihumi</name>
    <dbReference type="NCBI Taxonomy" id="400774"/>
    <lineage>
        <taxon>Bacteria</taxon>
        <taxon>Bacillati</taxon>
        <taxon>Actinomycetota</taxon>
        <taxon>Actinomycetes</taxon>
        <taxon>Propionibacteriales</taxon>
        <taxon>Nocardioidaceae</taxon>
        <taxon>Nocardioides</taxon>
    </lineage>
</organism>
<accession>A0ABN2RNB0</accession>
<dbReference type="EMBL" id="BAAAPB010000004">
    <property type="protein sequence ID" value="GAA1971906.1"/>
    <property type="molecule type" value="Genomic_DNA"/>
</dbReference>
<dbReference type="CDD" id="cd00586">
    <property type="entry name" value="4HBT"/>
    <property type="match status" value="2"/>
</dbReference>
<dbReference type="PANTHER" id="PTHR31793:SF24">
    <property type="entry name" value="LONG-CHAIN ACYL-COA THIOESTERASE FADM"/>
    <property type="match status" value="1"/>
</dbReference>
<evidence type="ECO:0000313" key="1">
    <source>
        <dbReference type="EMBL" id="GAA1971906.1"/>
    </source>
</evidence>
<reference evidence="1 2" key="1">
    <citation type="journal article" date="2019" name="Int. J. Syst. Evol. Microbiol.">
        <title>The Global Catalogue of Microorganisms (GCM) 10K type strain sequencing project: providing services to taxonomists for standard genome sequencing and annotation.</title>
        <authorList>
            <consortium name="The Broad Institute Genomics Platform"/>
            <consortium name="The Broad Institute Genome Sequencing Center for Infectious Disease"/>
            <person name="Wu L."/>
            <person name="Ma J."/>
        </authorList>
    </citation>
    <scope>NUCLEOTIDE SEQUENCE [LARGE SCALE GENOMIC DNA]</scope>
    <source>
        <strain evidence="1 2">JCM 15309</strain>
    </source>
</reference>
<dbReference type="InterPro" id="IPR029069">
    <property type="entry name" value="HotDog_dom_sf"/>
</dbReference>
<dbReference type="Proteomes" id="UP001500571">
    <property type="component" value="Unassembled WGS sequence"/>
</dbReference>
<comment type="caution">
    <text evidence="1">The sequence shown here is derived from an EMBL/GenBank/DDBJ whole genome shotgun (WGS) entry which is preliminary data.</text>
</comment>
<proteinExistence type="predicted"/>
<dbReference type="PANTHER" id="PTHR31793">
    <property type="entry name" value="4-HYDROXYBENZOYL-COA THIOESTERASE FAMILY MEMBER"/>
    <property type="match status" value="1"/>
</dbReference>
<dbReference type="Pfam" id="PF13279">
    <property type="entry name" value="4HBT_2"/>
    <property type="match status" value="2"/>
</dbReference>
<gene>
    <name evidence="1" type="ORF">GCM10009798_36200</name>
</gene>
<protein>
    <recommendedName>
        <fullName evidence="3">Acyl-CoA thioesterase</fullName>
    </recommendedName>
</protein>
<evidence type="ECO:0000313" key="2">
    <source>
        <dbReference type="Proteomes" id="UP001500571"/>
    </source>
</evidence>
<sequence>MDSGRPSRRGDDTLTHVRHLYECPMRWADLDMLGHVNNVTYVDYLQEARVDMLRIHARSQQTDHLAEGVVVVSHQVHYVAPLMFDFSPVLVEVWVTEIRQASFTMAYEVFRETDGERTVHLRATSVLAPYVFATERPRRITPEERDSLEVYLEPAATPKATFGESHHTELGRYPLHVRFSDVDAYGHVNNVKYFEYFQEARVSCMGKLRQRTDAASTPSMVVAQSDVVYRRPILFRSEPYDVYTWISRLGRTSMVMEAEILAGEELLARARHVMVFFDPATERSTEPPAELREVLAAITPG</sequence>